<evidence type="ECO:0000259" key="2">
    <source>
        <dbReference type="Pfam" id="PF02557"/>
    </source>
</evidence>
<reference evidence="3 4" key="1">
    <citation type="submission" date="2020-10" db="EMBL/GenBank/DDBJ databases">
        <title>Myceligenerans pegani sp. nov., an endophytic actinomycete isolated from Peganum harmala L. in Xinjiang, China.</title>
        <authorList>
            <person name="Xin L."/>
        </authorList>
    </citation>
    <scope>NUCLEOTIDE SEQUENCE [LARGE SCALE GENOMIC DNA]</scope>
    <source>
        <strain evidence="3 4">TRM65318</strain>
    </source>
</reference>
<dbReference type="PANTHER" id="PTHR34385:SF1">
    <property type="entry name" value="PEPTIDOGLYCAN L-ALANYL-D-GLUTAMATE ENDOPEPTIDASE CWLK"/>
    <property type="match status" value="1"/>
</dbReference>
<name>A0ABR9N5U1_9MICO</name>
<feature type="region of interest" description="Disordered" evidence="1">
    <location>
        <begin position="27"/>
        <end position="59"/>
    </location>
</feature>
<gene>
    <name evidence="3" type="ORF">IHE71_22870</name>
</gene>
<evidence type="ECO:0000313" key="4">
    <source>
        <dbReference type="Proteomes" id="UP000625527"/>
    </source>
</evidence>
<dbReference type="InterPro" id="IPR003709">
    <property type="entry name" value="VanY-like_core_dom"/>
</dbReference>
<keyword evidence="4" id="KW-1185">Reference proteome</keyword>
<comment type="caution">
    <text evidence="3">The sequence shown here is derived from an EMBL/GenBank/DDBJ whole genome shotgun (WGS) entry which is preliminary data.</text>
</comment>
<dbReference type="PANTHER" id="PTHR34385">
    <property type="entry name" value="D-ALANYL-D-ALANINE CARBOXYPEPTIDASE"/>
    <property type="match status" value="1"/>
</dbReference>
<proteinExistence type="predicted"/>
<dbReference type="Gene3D" id="3.30.1380.10">
    <property type="match status" value="1"/>
</dbReference>
<feature type="domain" description="D-alanyl-D-alanine carboxypeptidase-like core" evidence="2">
    <location>
        <begin position="64"/>
        <end position="142"/>
    </location>
</feature>
<protein>
    <submittedName>
        <fullName evidence="3">M15 family metallopeptidase</fullName>
    </submittedName>
</protein>
<organism evidence="3 4">
    <name type="scientific">Myceligenerans pegani</name>
    <dbReference type="NCBI Taxonomy" id="2776917"/>
    <lineage>
        <taxon>Bacteria</taxon>
        <taxon>Bacillati</taxon>
        <taxon>Actinomycetota</taxon>
        <taxon>Actinomycetes</taxon>
        <taxon>Micrococcales</taxon>
        <taxon>Promicromonosporaceae</taxon>
        <taxon>Myceligenerans</taxon>
    </lineage>
</organism>
<feature type="compositionally biased region" description="Low complexity" evidence="1">
    <location>
        <begin position="32"/>
        <end position="54"/>
    </location>
</feature>
<dbReference type="Proteomes" id="UP000625527">
    <property type="component" value="Unassembled WGS sequence"/>
</dbReference>
<dbReference type="InterPro" id="IPR052179">
    <property type="entry name" value="DD-CPase-like"/>
</dbReference>
<dbReference type="Pfam" id="PF02557">
    <property type="entry name" value="VanY"/>
    <property type="match status" value="1"/>
</dbReference>
<sequence length="183" mass="19084">MATVVILAAAVAYPLIERAAGRAPLTADDVLGSSPEPSGSTGEAGGDIPAGAAGPNDDIPAITRLDPALRAAVRHAADDAHAAGIDLWITSGWRSPAYQQSLYDEAIRTKGLAEARRTVATPETSQHVSGNAVDIGPTEGAYWLIQHGTDYGLCQVYANEIWHFELLTTPGGTCPPMHDDAES</sequence>
<dbReference type="EMBL" id="JADAQT010000109">
    <property type="protein sequence ID" value="MBE1878541.1"/>
    <property type="molecule type" value="Genomic_DNA"/>
</dbReference>
<evidence type="ECO:0000256" key="1">
    <source>
        <dbReference type="SAM" id="MobiDB-lite"/>
    </source>
</evidence>
<accession>A0ABR9N5U1</accession>
<dbReference type="CDD" id="cd14846">
    <property type="entry name" value="Peptidase_M15_like"/>
    <property type="match status" value="1"/>
</dbReference>
<evidence type="ECO:0000313" key="3">
    <source>
        <dbReference type="EMBL" id="MBE1878541.1"/>
    </source>
</evidence>
<dbReference type="InterPro" id="IPR009045">
    <property type="entry name" value="Zn_M74/Hedgehog-like"/>
</dbReference>
<dbReference type="SUPFAM" id="SSF55166">
    <property type="entry name" value="Hedgehog/DD-peptidase"/>
    <property type="match status" value="1"/>
</dbReference>